<evidence type="ECO:0000256" key="4">
    <source>
        <dbReference type="ARBA" id="ARBA00023136"/>
    </source>
</evidence>
<protein>
    <recommendedName>
        <fullName evidence="6">Methylamine utilisation protein MauE domain-containing protein</fullName>
    </recommendedName>
</protein>
<feature type="transmembrane region" description="Helical" evidence="5">
    <location>
        <begin position="84"/>
        <end position="103"/>
    </location>
</feature>
<proteinExistence type="predicted"/>
<feature type="domain" description="Methylamine utilisation protein MauE" evidence="6">
    <location>
        <begin position="5"/>
        <end position="94"/>
    </location>
</feature>
<keyword evidence="2 5" id="KW-0812">Transmembrane</keyword>
<evidence type="ECO:0000256" key="5">
    <source>
        <dbReference type="SAM" id="Phobius"/>
    </source>
</evidence>
<comment type="caution">
    <text evidence="7">The sequence shown here is derived from an EMBL/GenBank/DDBJ whole genome shotgun (WGS) entry which is preliminary data.</text>
</comment>
<keyword evidence="3 5" id="KW-1133">Transmembrane helix</keyword>
<reference evidence="7 8" key="1">
    <citation type="submission" date="2019-03" db="EMBL/GenBank/DDBJ databases">
        <title>Genomics of glacier-inhabiting Cryobacterium strains.</title>
        <authorList>
            <person name="Liu Q."/>
            <person name="Xin Y.-H."/>
        </authorList>
    </citation>
    <scope>NUCLEOTIDE SEQUENCE [LARGE SCALE GENOMIC DNA]</scope>
    <source>
        <strain evidence="7 8">TMT1-23-1</strain>
    </source>
</reference>
<comment type="subcellular location">
    <subcellularLocation>
        <location evidence="1">Membrane</location>
        <topology evidence="1">Multi-pass membrane protein</topology>
    </subcellularLocation>
</comment>
<name>A0ABY2JEH5_9MICO</name>
<keyword evidence="8" id="KW-1185">Reference proteome</keyword>
<dbReference type="Proteomes" id="UP000297853">
    <property type="component" value="Unassembled WGS sequence"/>
</dbReference>
<feature type="transmembrane region" description="Helical" evidence="5">
    <location>
        <begin position="12"/>
        <end position="32"/>
    </location>
</feature>
<dbReference type="EMBL" id="SOGQ01000026">
    <property type="protein sequence ID" value="TFD02312.1"/>
    <property type="molecule type" value="Genomic_DNA"/>
</dbReference>
<dbReference type="Pfam" id="PF07291">
    <property type="entry name" value="MauE"/>
    <property type="match status" value="1"/>
</dbReference>
<evidence type="ECO:0000256" key="3">
    <source>
        <dbReference type="ARBA" id="ARBA00022989"/>
    </source>
</evidence>
<evidence type="ECO:0000256" key="1">
    <source>
        <dbReference type="ARBA" id="ARBA00004141"/>
    </source>
</evidence>
<feature type="transmembrane region" description="Helical" evidence="5">
    <location>
        <begin position="109"/>
        <end position="128"/>
    </location>
</feature>
<gene>
    <name evidence="7" type="ORF">E3T28_05685</name>
</gene>
<evidence type="ECO:0000256" key="2">
    <source>
        <dbReference type="ARBA" id="ARBA00022692"/>
    </source>
</evidence>
<keyword evidence="4 5" id="KW-0472">Membrane</keyword>
<feature type="transmembrane region" description="Helical" evidence="5">
    <location>
        <begin position="52"/>
        <end position="77"/>
    </location>
</feature>
<evidence type="ECO:0000259" key="6">
    <source>
        <dbReference type="Pfam" id="PF07291"/>
    </source>
</evidence>
<evidence type="ECO:0000313" key="7">
    <source>
        <dbReference type="EMBL" id="TFD02312.1"/>
    </source>
</evidence>
<dbReference type="RefSeq" id="WP_134428764.1">
    <property type="nucleotide sequence ID" value="NZ_SOGQ01000026.1"/>
</dbReference>
<accession>A0ABY2JEH5</accession>
<sequence length="156" mass="17338">MLDRLFYSIFRIAVGIPLLVGGTDKIIALVSGDSGLRDWLLGMFAEEPVPDWIVTLAGTLLPFMEFATGFLVVLGIFPRIGATLGLLTFGMFLFGAELTHYVEGQITEIIQQMLFTLGFFLVALYAKLPDPLRIYPRRPIDTWSSHLPEDRSVTTG</sequence>
<dbReference type="InterPro" id="IPR009908">
    <property type="entry name" value="Methylamine_util_MauE"/>
</dbReference>
<evidence type="ECO:0000313" key="8">
    <source>
        <dbReference type="Proteomes" id="UP000297853"/>
    </source>
</evidence>
<organism evidence="7 8">
    <name type="scientific">Cryobacterium sinapicolor</name>
    <dbReference type="NCBI Taxonomy" id="1259236"/>
    <lineage>
        <taxon>Bacteria</taxon>
        <taxon>Bacillati</taxon>
        <taxon>Actinomycetota</taxon>
        <taxon>Actinomycetes</taxon>
        <taxon>Micrococcales</taxon>
        <taxon>Microbacteriaceae</taxon>
        <taxon>Cryobacterium</taxon>
    </lineage>
</organism>